<keyword evidence="1" id="KW-0614">Plasmid</keyword>
<reference evidence="1" key="1">
    <citation type="submission" date="2018-12" db="EMBL/GenBank/DDBJ databases">
        <title>Three Rhizobium rhizogenes strains isolated from the same crown gall tumor carry diverse plasmids.</title>
        <authorList>
            <person name="Pulawska J."/>
            <person name="Kuzmanovic N."/>
        </authorList>
    </citation>
    <scope>NUCLEOTIDE SEQUENCE</scope>
    <source>
        <strain evidence="1">Colt5.8</strain>
        <plasmid evidence="1">pColt5.8a</plasmid>
    </source>
</reference>
<organism evidence="1">
    <name type="scientific">Rhizobium rhizogenes</name>
    <name type="common">Agrobacterium rhizogenes</name>
    <dbReference type="NCBI Taxonomy" id="359"/>
    <lineage>
        <taxon>Bacteria</taxon>
        <taxon>Pseudomonadati</taxon>
        <taxon>Pseudomonadota</taxon>
        <taxon>Alphaproteobacteria</taxon>
        <taxon>Hyphomicrobiales</taxon>
        <taxon>Rhizobiaceae</taxon>
        <taxon>Rhizobium/Agrobacterium group</taxon>
        <taxon>Rhizobium</taxon>
    </lineage>
</organism>
<accession>A0A7S4ZSW9</accession>
<evidence type="ECO:0000313" key="1">
    <source>
        <dbReference type="EMBL" id="QCL09584.1"/>
    </source>
</evidence>
<geneLocation type="plasmid" evidence="1">
    <name>pColt5.8a</name>
</geneLocation>
<proteinExistence type="predicted"/>
<gene>
    <name evidence="1" type="ORF">pC5.8a_92</name>
</gene>
<dbReference type="AlphaFoldDB" id="A0A7S4ZSW9"/>
<protein>
    <submittedName>
        <fullName evidence="1">Uncharacterized protein</fullName>
    </submittedName>
</protein>
<dbReference type="EMBL" id="MK318971">
    <property type="protein sequence ID" value="QCL09584.1"/>
    <property type="molecule type" value="Genomic_DNA"/>
</dbReference>
<sequence length="80" mass="9366">MTPDLTSLDGLDIKSLVDEWAFWHHYKMKSEDQFQDTSVSNKILVYLDKLIQSKNTDHRYISLTNLAGETVDWFRGDSWA</sequence>
<name>A0A7S4ZSW9_RHIRH</name>